<dbReference type="Pfam" id="PF10547">
    <property type="entry name" value="P22_AR_N"/>
    <property type="match status" value="1"/>
</dbReference>
<protein>
    <recommendedName>
        <fullName evidence="1">Antirepressor protein ant N-terminal domain-containing protein</fullName>
    </recommendedName>
</protein>
<proteinExistence type="predicted"/>
<evidence type="ECO:0000259" key="1">
    <source>
        <dbReference type="Pfam" id="PF10547"/>
    </source>
</evidence>
<accession>A0A3E0W254</accession>
<dbReference type="AlphaFoldDB" id="A0A3E0W254"/>
<comment type="caution">
    <text evidence="2">The sequence shown here is derived from an EMBL/GenBank/DDBJ whole genome shotgun (WGS) entry which is preliminary data.</text>
</comment>
<dbReference type="InterPro" id="IPR018875">
    <property type="entry name" value="Antirepressor_Ant_N"/>
</dbReference>
<reference evidence="2 3" key="1">
    <citation type="submission" date="2017-04" db="EMBL/GenBank/DDBJ databases">
        <title>Comparative genome analysis of Subtercola boreus.</title>
        <authorList>
            <person name="Cho Y.-J."/>
            <person name="Cho A."/>
            <person name="Kim O.-S."/>
            <person name="Lee J.-I."/>
        </authorList>
    </citation>
    <scope>NUCLEOTIDE SEQUENCE [LARGE SCALE GENOMIC DNA]</scope>
    <source>
        <strain evidence="2 3">P27479</strain>
    </source>
</reference>
<gene>
    <name evidence="2" type="ORF">B7R22_05480</name>
</gene>
<evidence type="ECO:0000313" key="3">
    <source>
        <dbReference type="Proteomes" id="UP000256541"/>
    </source>
</evidence>
<sequence>MVPQITQPTAEVATIPFHGSDILAVHIDGKPNVLLKPFIESLGIAYQPQHRKLMNKSWASVTTTVMQVPGDGQRREHTIVDVRTALMLLATIDESRVSEQRRPLLIAYQSEVADVIEAYFSQGGAINPNATIDQLDVLARRAQAQAGVLAALKGIVDDAYLEVQGRFVIGQALGIEPELDTATIPQDVESYLRDTGIGGVERSRVRSQFGKRLKGAYVAKHGREPLKVPRTINGVVTEVNGYTRQDLALFDQIFDAMGLVRS</sequence>
<feature type="domain" description="Antirepressor protein ant N-terminal" evidence="1">
    <location>
        <begin position="14"/>
        <end position="125"/>
    </location>
</feature>
<name>A0A3E0W254_9MICO</name>
<organism evidence="2 3">
    <name type="scientific">Subtercola boreus</name>
    <dbReference type="NCBI Taxonomy" id="120213"/>
    <lineage>
        <taxon>Bacteria</taxon>
        <taxon>Bacillati</taxon>
        <taxon>Actinomycetota</taxon>
        <taxon>Actinomycetes</taxon>
        <taxon>Micrococcales</taxon>
        <taxon>Microbacteriaceae</taxon>
        <taxon>Subtercola</taxon>
    </lineage>
</organism>
<dbReference type="Proteomes" id="UP000256541">
    <property type="component" value="Unassembled WGS sequence"/>
</dbReference>
<dbReference type="EMBL" id="NBXB01000017">
    <property type="protein sequence ID" value="RFA15859.1"/>
    <property type="molecule type" value="Genomic_DNA"/>
</dbReference>
<dbReference type="OrthoDB" id="4193033at2"/>
<evidence type="ECO:0000313" key="2">
    <source>
        <dbReference type="EMBL" id="RFA15859.1"/>
    </source>
</evidence>